<name>A0A6I8U3W1_AEDAE</name>
<gene>
    <name evidence="3" type="primary">5569717</name>
</gene>
<feature type="compositionally biased region" description="Basic residues" evidence="1">
    <location>
        <begin position="738"/>
        <end position="749"/>
    </location>
</feature>
<dbReference type="GO" id="GO:0007409">
    <property type="term" value="P:axonogenesis"/>
    <property type="evidence" value="ECO:0007669"/>
    <property type="project" value="TreeGrafter"/>
</dbReference>
<evidence type="ECO:0000313" key="4">
    <source>
        <dbReference type="Proteomes" id="UP000008820"/>
    </source>
</evidence>
<dbReference type="GO" id="GO:0045202">
    <property type="term" value="C:synapse"/>
    <property type="evidence" value="ECO:0007669"/>
    <property type="project" value="TreeGrafter"/>
</dbReference>
<dbReference type="InterPro" id="IPR028103">
    <property type="entry name" value="Spatacsin"/>
</dbReference>
<feature type="region of interest" description="Disordered" evidence="1">
    <location>
        <begin position="733"/>
        <end position="767"/>
    </location>
</feature>
<accession>A0A6I8U3W1</accession>
<evidence type="ECO:0000259" key="2">
    <source>
        <dbReference type="Pfam" id="PF14649"/>
    </source>
</evidence>
<dbReference type="EnsemblMetazoa" id="AAEL025868-RA">
    <property type="protein sequence ID" value="AAEL025868-PA"/>
    <property type="gene ID" value="AAEL025868"/>
</dbReference>
<proteinExistence type="predicted"/>
<feature type="region of interest" description="Disordered" evidence="1">
    <location>
        <begin position="1319"/>
        <end position="1342"/>
    </location>
</feature>
<dbReference type="GO" id="GO:0007268">
    <property type="term" value="P:chemical synaptic transmission"/>
    <property type="evidence" value="ECO:0007669"/>
    <property type="project" value="TreeGrafter"/>
</dbReference>
<feature type="compositionally biased region" description="Polar residues" evidence="1">
    <location>
        <begin position="1325"/>
        <end position="1334"/>
    </location>
</feature>
<evidence type="ECO:0000256" key="1">
    <source>
        <dbReference type="SAM" id="MobiDB-lite"/>
    </source>
</evidence>
<dbReference type="InParanoid" id="A0A6I8U3W1"/>
<dbReference type="GO" id="GO:0008088">
    <property type="term" value="P:axo-dendritic transport"/>
    <property type="evidence" value="ECO:0007669"/>
    <property type="project" value="TreeGrafter"/>
</dbReference>
<reference evidence="3" key="2">
    <citation type="submission" date="2020-05" db="UniProtKB">
        <authorList>
            <consortium name="EnsemblMetazoa"/>
        </authorList>
    </citation>
    <scope>IDENTIFICATION</scope>
    <source>
        <strain evidence="3">LVP_AGWG</strain>
    </source>
</reference>
<dbReference type="GO" id="GO:0005737">
    <property type="term" value="C:cytoplasm"/>
    <property type="evidence" value="ECO:0007669"/>
    <property type="project" value="TreeGrafter"/>
</dbReference>
<feature type="compositionally biased region" description="Gly residues" evidence="1">
    <location>
        <begin position="114"/>
        <end position="125"/>
    </location>
</feature>
<reference evidence="3 4" key="1">
    <citation type="submission" date="2017-06" db="EMBL/GenBank/DDBJ databases">
        <title>Aedes aegypti genome working group (AGWG) sequencing and assembly.</title>
        <authorList>
            <consortium name="Aedes aegypti Genome Working Group (AGWG)"/>
            <person name="Matthews B.J."/>
        </authorList>
    </citation>
    <scope>NUCLEOTIDE SEQUENCE [LARGE SCALE GENOMIC DNA]</scope>
    <source>
        <strain evidence="3 4">LVP_AGWG</strain>
    </source>
</reference>
<dbReference type="Proteomes" id="UP000008820">
    <property type="component" value="Chromosome 2"/>
</dbReference>
<dbReference type="FunCoup" id="A0A6I8U3W1">
    <property type="interactions" value="1416"/>
</dbReference>
<dbReference type="PANTHER" id="PTHR13650">
    <property type="entry name" value="SPATACSIN"/>
    <property type="match status" value="1"/>
</dbReference>
<feature type="region of interest" description="Disordered" evidence="1">
    <location>
        <begin position="111"/>
        <end position="130"/>
    </location>
</feature>
<dbReference type="PANTHER" id="PTHR13650:SF0">
    <property type="entry name" value="SPATACSIN"/>
    <property type="match status" value="1"/>
</dbReference>
<dbReference type="GO" id="GO:0030424">
    <property type="term" value="C:axon"/>
    <property type="evidence" value="ECO:0007669"/>
    <property type="project" value="TreeGrafter"/>
</dbReference>
<evidence type="ECO:0000313" key="3">
    <source>
        <dbReference type="EnsemblMetazoa" id="AAEL025868-PA"/>
    </source>
</evidence>
<keyword evidence="4" id="KW-1185">Reference proteome</keyword>
<sequence length="1906" mass="219380">MPPEKDILVRIWEKLDDDVIIKEVATKGKHVNHCIAFLAQRNELSHNEATNYFLQKVNAYVYRLLSNRQLFKAEHILTNIDRVPKYVFYQIAAETSDSSLRDFIREHLAKTIGRGPGTSGGGGSNETGEEDCSESRLIEANWRVYCLLKANVRQLADLLQRLDSDYSVLEVETMSFNTFYTKDEVYRNAVALDLFFKNQETEISPLLDKHAVWNYLLRNNIDNLVKIWIQINACIRWSPELAKGAALNSKALSTIKIDIYDDPRFNERLRQLFQRWEINDFMISQLSSQRSMCRNEVLLNALATCGKFVDHERADSQLVLRRLFTTQTLSANKALLRTKQFQEGFTKHLVENRLFQLFDLSVVDQERLRNMSTDENCDSRREVELYLSLNELKNNGITKDSLLRISSKVSEYLSSSEQSFYDQHPAIFLFEYFLNANNVTFPNDDQRLWKLPHLRNFMNRLKHNPVSSVSTKDLLALHDLPCLETVRSNLFKNRDEDDKDQDEIQAKQAVIKEHGLIPHFNHPILIEKYATPVSLNYLHYIQQYRSCYALYLFYLDQLKSYSRITPPQINLAARSVAEIAVEHYRDANLVAHCVAFIEMLGVDSAKTRAYIRCLNMVPKVGPDLLKISTVELLERCEAVVGSKNWDDPELLLDVEAMVTVCRCSSLRFPEQILRRLLGENDWFRFLLLVEYLDYPTEQVLELCRTGFGDDNIGTNAVRAIKYYVETVQRRRSSSPTLLRRKTSRRRRKVSSGTAPIDSYSSVSSESDIQSGRQLQHIADESSHYGGAQFLCEQYNQDLFATVLLCSNGSKNCTRSSRPETDLPFGLNYDAFKRLVLGQAGSNNANTFVKLLERAVQRKWPLLAVLAGMTAEANLKYCWITWLMMSVEYPYQNKMEDLSENALVSDLIVHCVETGLVNTLENSIELFFPDSNFNLLAKFLTETYALKFSESTAELLKKFLAIATKCPLLQLEKLEALNFTAKLLTLHLDNNFESFHHQLQLLQTLVASEINYFTHKVDFTMLLRIGEIVRSSSVRVEFIKFYDRPLSLQKELELLCERLVVGKFYKAAVEIANLSDLPKESIIFEYWVNEFDIHGKCDFEQYQADMKRYGFAPEVLLNFYIYIANRLNDSDSQKYMLLKRSLDLINERELYPSEVYDRDRLEYELALSYVRCCQDPSTLELYHSHYFNTTFKRDRGVLYHTFLELKEVAGINDLTISSLKLMVPEEVLQLDNLINRLLEKGDIVQALRYQAIFDQRPNDLHFIVFCMALAESLVSLYNLTKEERLMLNEDFKRASNRFQRRTLRSSRISQSSANNSWINSPMKVNANDSSDTSAGASEFEEVPSREKQDIYEAINGLGVQIVYGQDIAKRIVLTYRIAMYMDKDYNEILKIRDPIGFLAEVIQEDCIHKLEVISDIMTSHKLRDEIVSEFLSKEIATAVVSSKFYLLQQGSPVISMKPVEELLWGYNIDQEFHLFLELAPNTTMLGNCLLKYCDAIKQYKQLEKSPEPSRTESEHSKSGKVDKAVLEKLRSIFRGQMLSLKKQNTIIVALLVKAHDCFVHECSVEGIVEVLQRCKALNSVLTAAKSWNLIVKLLVGIGRYREMHYCFETLIKNDQFESLLGQFDEKHTNGLKTAIISYLNEHCPAQKEFFRLAALHFLMYKEIAEMWETEAKSAIAKVLSTHEKSSAPVSGSPRAGIPRLACTPLVVSELNGAMESYMHAAENYLLDNKMNLAQRTASNAELVALQIYLINQAMADKTGQGEQHQFCYSVLNIKDPESFVYNALSVPQALIVSRTYECEINWTTALYQHYILSGELGYLEDFLDRMPLTDEMVEALVRKFQQEPHITPEMERAIAGLVDLVESVTLKYRLASLLGLKRTINELINQNSFYYLKDCDYGRNEHAVGSS</sequence>
<feature type="domain" description="Spatacsin C-terminal" evidence="2">
    <location>
        <begin position="1484"/>
        <end position="1841"/>
    </location>
</feature>
<protein>
    <recommendedName>
        <fullName evidence="2">Spatacsin C-terminal domain-containing protein</fullName>
    </recommendedName>
</protein>
<feature type="compositionally biased region" description="Low complexity" evidence="1">
    <location>
        <begin position="758"/>
        <end position="767"/>
    </location>
</feature>
<dbReference type="GO" id="GO:0048489">
    <property type="term" value="P:synaptic vesicle transport"/>
    <property type="evidence" value="ECO:0007669"/>
    <property type="project" value="TreeGrafter"/>
</dbReference>
<dbReference type="OrthoDB" id="2018754at2759"/>
<dbReference type="GO" id="GO:0030425">
    <property type="term" value="C:dendrite"/>
    <property type="evidence" value="ECO:0007669"/>
    <property type="project" value="TreeGrafter"/>
</dbReference>
<dbReference type="Pfam" id="PF14649">
    <property type="entry name" value="Spatacsin_C"/>
    <property type="match status" value="1"/>
</dbReference>
<dbReference type="InterPro" id="IPR028107">
    <property type="entry name" value="Spatacsin_C_dom"/>
</dbReference>
<organism evidence="3 4">
    <name type="scientific">Aedes aegypti</name>
    <name type="common">Yellowfever mosquito</name>
    <name type="synonym">Culex aegypti</name>
    <dbReference type="NCBI Taxonomy" id="7159"/>
    <lineage>
        <taxon>Eukaryota</taxon>
        <taxon>Metazoa</taxon>
        <taxon>Ecdysozoa</taxon>
        <taxon>Arthropoda</taxon>
        <taxon>Hexapoda</taxon>
        <taxon>Insecta</taxon>
        <taxon>Pterygota</taxon>
        <taxon>Neoptera</taxon>
        <taxon>Endopterygota</taxon>
        <taxon>Diptera</taxon>
        <taxon>Nematocera</taxon>
        <taxon>Culicoidea</taxon>
        <taxon>Culicidae</taxon>
        <taxon>Culicinae</taxon>
        <taxon>Aedini</taxon>
        <taxon>Aedes</taxon>
        <taxon>Stegomyia</taxon>
    </lineage>
</organism>